<dbReference type="GO" id="GO:0046872">
    <property type="term" value="F:metal ion binding"/>
    <property type="evidence" value="ECO:0007669"/>
    <property type="project" value="UniProtKB-KW"/>
</dbReference>
<evidence type="ECO:0000259" key="8">
    <source>
        <dbReference type="Pfam" id="PF13359"/>
    </source>
</evidence>
<keyword evidence="6" id="KW-0378">Hydrolase</keyword>
<dbReference type="PANTHER" id="PTHR22930:SF269">
    <property type="entry name" value="NUCLEASE HARBI1-LIKE PROTEIN"/>
    <property type="match status" value="1"/>
</dbReference>
<dbReference type="GO" id="GO:0005634">
    <property type="term" value="C:nucleus"/>
    <property type="evidence" value="ECO:0007669"/>
    <property type="project" value="UniProtKB-SubCell"/>
</dbReference>
<proteinExistence type="inferred from homology"/>
<keyword evidence="5" id="KW-0479">Metal-binding</keyword>
<evidence type="ECO:0000256" key="5">
    <source>
        <dbReference type="ARBA" id="ARBA00022723"/>
    </source>
</evidence>
<keyword evidence="9" id="KW-1185">Reference proteome</keyword>
<accession>A0A8B8F8S3</accession>
<reference evidence="10" key="1">
    <citation type="submission" date="2025-08" db="UniProtKB">
        <authorList>
            <consortium name="RefSeq"/>
        </authorList>
    </citation>
    <scope>IDENTIFICATION</scope>
    <source>
        <tissue evidence="10">Whole body</tissue>
    </source>
</reference>
<comment type="subcellular location">
    <subcellularLocation>
        <location evidence="2">Nucleus</location>
    </subcellularLocation>
</comment>
<dbReference type="GO" id="GO:0004518">
    <property type="term" value="F:nuclease activity"/>
    <property type="evidence" value="ECO:0007669"/>
    <property type="project" value="UniProtKB-KW"/>
</dbReference>
<evidence type="ECO:0000256" key="2">
    <source>
        <dbReference type="ARBA" id="ARBA00004123"/>
    </source>
</evidence>
<evidence type="ECO:0000313" key="10">
    <source>
        <dbReference type="RefSeq" id="XP_025406825.1"/>
    </source>
</evidence>
<dbReference type="InterPro" id="IPR027806">
    <property type="entry name" value="HARBI1_dom"/>
</dbReference>
<comment type="cofactor">
    <cofactor evidence="1">
        <name>a divalent metal cation</name>
        <dbReference type="ChEBI" id="CHEBI:60240"/>
    </cofactor>
</comment>
<gene>
    <name evidence="10" type="primary">LOC112680827</name>
</gene>
<dbReference type="PANTHER" id="PTHR22930">
    <property type="match status" value="1"/>
</dbReference>
<dbReference type="Pfam" id="PF13359">
    <property type="entry name" value="DDE_Tnp_4"/>
    <property type="match status" value="1"/>
</dbReference>
<comment type="similarity">
    <text evidence="3">Belongs to the HARBI1 family.</text>
</comment>
<dbReference type="GO" id="GO:0016787">
    <property type="term" value="F:hydrolase activity"/>
    <property type="evidence" value="ECO:0007669"/>
    <property type="project" value="UniProtKB-KW"/>
</dbReference>
<evidence type="ECO:0000256" key="3">
    <source>
        <dbReference type="ARBA" id="ARBA00006958"/>
    </source>
</evidence>
<dbReference type="OrthoDB" id="6585976at2759"/>
<name>A0A8B8F8S3_9HEMI</name>
<dbReference type="InterPro" id="IPR045249">
    <property type="entry name" value="HARBI1-like"/>
</dbReference>
<keyword evidence="4" id="KW-0540">Nuclease</keyword>
<dbReference type="Proteomes" id="UP000694846">
    <property type="component" value="Unplaced"/>
</dbReference>
<organism evidence="9 10">
    <name type="scientific">Sipha flava</name>
    <name type="common">yellow sugarcane aphid</name>
    <dbReference type="NCBI Taxonomy" id="143950"/>
    <lineage>
        <taxon>Eukaryota</taxon>
        <taxon>Metazoa</taxon>
        <taxon>Ecdysozoa</taxon>
        <taxon>Arthropoda</taxon>
        <taxon>Hexapoda</taxon>
        <taxon>Insecta</taxon>
        <taxon>Pterygota</taxon>
        <taxon>Neoptera</taxon>
        <taxon>Paraneoptera</taxon>
        <taxon>Hemiptera</taxon>
        <taxon>Sternorrhyncha</taxon>
        <taxon>Aphidomorpha</taxon>
        <taxon>Aphidoidea</taxon>
        <taxon>Aphididae</taxon>
        <taxon>Sipha</taxon>
    </lineage>
</organism>
<evidence type="ECO:0000256" key="6">
    <source>
        <dbReference type="ARBA" id="ARBA00022801"/>
    </source>
</evidence>
<dbReference type="AlphaFoldDB" id="A0A8B8F8S3"/>
<sequence length="434" mass="50083">MHMSVVLTCGTVARLYTNVVTKVRNNAISRIYFFVGDGCLSKKKRAIFAYIVYKKFVLKKKRRYWVHPYIDDRLARGGFITLFSSLRENPDKFINYFRMSVQSFDELADKITDMIKSQDTCMRLCIPPLEMIAVTLRYLGSGCDQVDLHLSYKIGHTTIGKILRKVCNAIWECLRAETFPDFTQERWKDIARGFQKYTHFPNCLGAIDGKHVRIRKPKNSGSLFYNYKNFFSIVLLAIVDANYKFIYIDVGAFGKESDSTIFENSPFNMKLQNNQLNIPASQPLPGTENPKMPFTFIGDEAFSLSPKIMRPYSGKVLSDKKRIFNYRLSHARRYVESAFGILSNKWKIFHKPINANLDLCILLVKTCCVLHNFVRSRDGFNIQETMSVEGFIEIERDTSEPTPRATNQSINARNNLADYFVSDIGSVPWQTNYM</sequence>
<evidence type="ECO:0000313" key="9">
    <source>
        <dbReference type="Proteomes" id="UP000694846"/>
    </source>
</evidence>
<evidence type="ECO:0000256" key="1">
    <source>
        <dbReference type="ARBA" id="ARBA00001968"/>
    </source>
</evidence>
<protein>
    <submittedName>
        <fullName evidence="10">Protein ALP1-like</fullName>
    </submittedName>
</protein>
<keyword evidence="7" id="KW-0539">Nucleus</keyword>
<dbReference type="GeneID" id="112680827"/>
<feature type="domain" description="DDE Tnp4" evidence="8">
    <location>
        <begin position="207"/>
        <end position="372"/>
    </location>
</feature>
<evidence type="ECO:0000256" key="4">
    <source>
        <dbReference type="ARBA" id="ARBA00022722"/>
    </source>
</evidence>
<dbReference type="RefSeq" id="XP_025406825.1">
    <property type="nucleotide sequence ID" value="XM_025551040.1"/>
</dbReference>
<evidence type="ECO:0000256" key="7">
    <source>
        <dbReference type="ARBA" id="ARBA00023242"/>
    </source>
</evidence>